<protein>
    <submittedName>
        <fullName evidence="1">Uncharacterized protein</fullName>
    </submittedName>
</protein>
<evidence type="ECO:0000313" key="2">
    <source>
        <dbReference type="Proteomes" id="UP000249547"/>
    </source>
</evidence>
<accession>A0A327Q750</accession>
<name>A0A327Q750_9BACT</name>
<dbReference type="EMBL" id="QLLL01000014">
    <property type="protein sequence ID" value="RAI97666.1"/>
    <property type="molecule type" value="Genomic_DNA"/>
</dbReference>
<dbReference type="Proteomes" id="UP000249547">
    <property type="component" value="Unassembled WGS sequence"/>
</dbReference>
<comment type="caution">
    <text evidence="1">The sequence shown here is derived from an EMBL/GenBank/DDBJ whole genome shotgun (WGS) entry which is preliminary data.</text>
</comment>
<keyword evidence="2" id="KW-1185">Reference proteome</keyword>
<dbReference type="AlphaFoldDB" id="A0A327Q750"/>
<sequence>MEEFLSVSLFFQDELLITLNNIWLDPYAPSTNRKIVFQGVSGFPNAFWEGKEILIIVEVINREKIREIASFNFQIEITNTIELENNVSGWFIDGAISEVSKPYYQPHVDILMQWQNGESIDWYSLNSDSKSNYLAACFFYSGLDFRLKKKKEFVIDMSKIKEESDIIYELSQEMLENRGYMGKELFTLIDCFYLMNDRKLNENIQIKLLNSALIDKKLGQSFVNLISRNLLEAGFQVEVY</sequence>
<gene>
    <name evidence="1" type="ORF">LX64_04969</name>
</gene>
<organism evidence="1 2">
    <name type="scientific">Chitinophaga skermanii</name>
    <dbReference type="NCBI Taxonomy" id="331697"/>
    <lineage>
        <taxon>Bacteria</taxon>
        <taxon>Pseudomonadati</taxon>
        <taxon>Bacteroidota</taxon>
        <taxon>Chitinophagia</taxon>
        <taxon>Chitinophagales</taxon>
        <taxon>Chitinophagaceae</taxon>
        <taxon>Chitinophaga</taxon>
    </lineage>
</organism>
<dbReference type="OrthoDB" id="1249429at2"/>
<reference evidence="1 2" key="1">
    <citation type="submission" date="2018-06" db="EMBL/GenBank/DDBJ databases">
        <title>Genomic Encyclopedia of Archaeal and Bacterial Type Strains, Phase II (KMG-II): from individual species to whole genera.</title>
        <authorList>
            <person name="Goeker M."/>
        </authorList>
    </citation>
    <scope>NUCLEOTIDE SEQUENCE [LARGE SCALE GENOMIC DNA]</scope>
    <source>
        <strain evidence="1 2">DSM 23857</strain>
    </source>
</reference>
<proteinExistence type="predicted"/>
<dbReference type="RefSeq" id="WP_111600349.1">
    <property type="nucleotide sequence ID" value="NZ_QLLL01000014.1"/>
</dbReference>
<evidence type="ECO:0000313" key="1">
    <source>
        <dbReference type="EMBL" id="RAI97666.1"/>
    </source>
</evidence>